<dbReference type="SUPFAM" id="SSF53448">
    <property type="entry name" value="Nucleotide-diphospho-sugar transferases"/>
    <property type="match status" value="1"/>
</dbReference>
<protein>
    <submittedName>
        <fullName evidence="4">Glycosyltransferase</fullName>
    </submittedName>
</protein>
<proteinExistence type="predicted"/>
<evidence type="ECO:0000259" key="3">
    <source>
        <dbReference type="Pfam" id="PF08241"/>
    </source>
</evidence>
<reference evidence="4 5" key="1">
    <citation type="submission" date="2019-05" db="EMBL/GenBank/DDBJ databases">
        <title>Burkholderia sp. DHOD12, isolated from subtropical forest soil.</title>
        <authorList>
            <person name="Gao Z.-H."/>
            <person name="Qiu L.-H."/>
        </authorList>
    </citation>
    <scope>NUCLEOTIDE SEQUENCE [LARGE SCALE GENOMIC DNA]</scope>
    <source>
        <strain evidence="4 5">DHOD12</strain>
    </source>
</reference>
<dbReference type="EMBL" id="CP040077">
    <property type="protein sequence ID" value="QCP51832.1"/>
    <property type="molecule type" value="Genomic_DNA"/>
</dbReference>
<dbReference type="OrthoDB" id="9816564at2"/>
<dbReference type="SUPFAM" id="SSF53756">
    <property type="entry name" value="UDP-Glycosyltransferase/glycogen phosphorylase"/>
    <property type="match status" value="1"/>
</dbReference>
<keyword evidence="5" id="KW-1185">Reference proteome</keyword>
<accession>A0A4P8IS38</accession>
<feature type="domain" description="Methyltransferase type 11" evidence="3">
    <location>
        <begin position="17"/>
        <end position="111"/>
    </location>
</feature>
<evidence type="ECO:0000259" key="2">
    <source>
        <dbReference type="Pfam" id="PF00535"/>
    </source>
</evidence>
<sequence length="1062" mass="118981">MHRYGWALAMAAGRDVLDIACGEGYGSALLATRARSVVGVDISESAVLHGREAYKGTANLRFEVGSATAIPLDAASVDVVVSFETIEHLAEQEQMLAEIRRVLRPDGVLVISSPNKKVYSDDRGYSNEFHVKELYFDEFDALLRQQFGEIEYYGQRLATGSVLLPLESTEPQYQALTLEANEISDRSVRADNVMYFVAVCSAKPISLKSARASLFFEEGVDLYQEREDIGRWASKLSEEEADVRARLGELQREFEARSAWALDLDRQISKLRFDADKLSQRADKLSQQLDEMHRSTSWRVTAPLRFAVRLARGQFSSALDERNRARAIGLSRALYRKAPLSKKWKDRAVSVAYRFGGRLFEGVVHYEIWKRHREGVKLIPRGLGPVAPHEVDGVLSALRFESVAEPVVSVVIPTYGNIGHTLSCLRSIAAHLPSAPIEVIVAEDVSGDKEILRLKDVPGLRFYVNETNLGFVRSCNHAAAQARGKYVYFLNNDTEVTPGWLDSMLALFESEPGCGMVGSMLVYPDGRLQEGGGILWRDGSAWNFGRLDDPKRSDYTYVKEADYCSGASLLIPTGLFKELNGFDELYVPAYCEDADLAFRVRQHGLKVLYQPLSVVIHYEGISNGTDTSTGIKAYQVTNQQKFVARWKEVLEREHFANAEAVFLAHDRSSLRKTILVVDHYVPQPDRDAGSRTMWQFMQLFREHGMSVKFWPHNLWYDPVYATRLEQAGVEVFHGPEYSGKFEQWIEQNGRYLDYVLLSRPHVSADFIDHIRRFSKATVLYYGHDIHYLRLQDQQKIKHSASVQTELESVREIERELWGKVDTVYYPADAETACVRDWQSQHGAAGKAFTIPVYAFDQFPDEPWANLSERKHLLFVAGFAHAPNADAAEWFVRDVLPKIQAAIPGTHLYLVGSNPTEKVRALASDSVTVTGFVSDEVLGEYYRTSRVSVAPLRFGGGMKGKVVEAMRFALPCVTSPAGAQGLADAEAFLAVADDPAAFAEKVIGLLKDDDAWLNASRRSQAFARERFSAEALWRVVAEDVDPAPYPNLESRRAAGAGVQTCET</sequence>
<dbReference type="AlphaFoldDB" id="A0A4P8IS38"/>
<dbReference type="InterPro" id="IPR001173">
    <property type="entry name" value="Glyco_trans_2-like"/>
</dbReference>
<dbReference type="Pfam" id="PF08241">
    <property type="entry name" value="Methyltransf_11"/>
    <property type="match status" value="1"/>
</dbReference>
<dbReference type="Proteomes" id="UP000298656">
    <property type="component" value="Chromosome 1"/>
</dbReference>
<dbReference type="Gene3D" id="3.40.50.2000">
    <property type="entry name" value="Glycogen Phosphorylase B"/>
    <property type="match status" value="1"/>
</dbReference>
<dbReference type="InterPro" id="IPR029044">
    <property type="entry name" value="Nucleotide-diphossugar_trans"/>
</dbReference>
<dbReference type="Gene3D" id="3.90.550.10">
    <property type="entry name" value="Spore Coat Polysaccharide Biosynthesis Protein SpsA, Chain A"/>
    <property type="match status" value="1"/>
</dbReference>
<feature type="coiled-coil region" evidence="1">
    <location>
        <begin position="233"/>
        <end position="295"/>
    </location>
</feature>
<dbReference type="CDD" id="cd03801">
    <property type="entry name" value="GT4_PimA-like"/>
    <property type="match status" value="1"/>
</dbReference>
<evidence type="ECO:0000256" key="1">
    <source>
        <dbReference type="SAM" id="Coils"/>
    </source>
</evidence>
<dbReference type="KEGG" id="tvl:FAZ95_17385"/>
<dbReference type="SUPFAM" id="SSF53335">
    <property type="entry name" value="S-adenosyl-L-methionine-dependent methyltransferases"/>
    <property type="match status" value="1"/>
</dbReference>
<dbReference type="Gene3D" id="3.40.50.150">
    <property type="entry name" value="Vaccinia Virus protein VP39"/>
    <property type="match status" value="1"/>
</dbReference>
<dbReference type="CDD" id="cd04186">
    <property type="entry name" value="GT_2_like_c"/>
    <property type="match status" value="1"/>
</dbReference>
<dbReference type="PANTHER" id="PTHR43179:SF7">
    <property type="entry name" value="RHAMNOSYLTRANSFERASE WBBL"/>
    <property type="match status" value="1"/>
</dbReference>
<feature type="domain" description="Glycosyltransferase 2-like" evidence="2">
    <location>
        <begin position="409"/>
        <end position="543"/>
    </location>
</feature>
<dbReference type="InterPro" id="IPR013216">
    <property type="entry name" value="Methyltransf_11"/>
</dbReference>
<dbReference type="Pfam" id="PF13692">
    <property type="entry name" value="Glyco_trans_1_4"/>
    <property type="match status" value="1"/>
</dbReference>
<dbReference type="CDD" id="cd02440">
    <property type="entry name" value="AdoMet_MTases"/>
    <property type="match status" value="1"/>
</dbReference>
<dbReference type="PANTHER" id="PTHR43179">
    <property type="entry name" value="RHAMNOSYLTRANSFERASE WBBL"/>
    <property type="match status" value="1"/>
</dbReference>
<organism evidence="4 5">
    <name type="scientific">Trinickia violacea</name>
    <dbReference type="NCBI Taxonomy" id="2571746"/>
    <lineage>
        <taxon>Bacteria</taxon>
        <taxon>Pseudomonadati</taxon>
        <taxon>Pseudomonadota</taxon>
        <taxon>Betaproteobacteria</taxon>
        <taxon>Burkholderiales</taxon>
        <taxon>Burkholderiaceae</taxon>
        <taxon>Trinickia</taxon>
    </lineage>
</organism>
<keyword evidence="1" id="KW-0175">Coiled coil</keyword>
<keyword evidence="4" id="KW-0808">Transferase</keyword>
<name>A0A4P8IS38_9BURK</name>
<dbReference type="GO" id="GO:0008757">
    <property type="term" value="F:S-adenosylmethionine-dependent methyltransferase activity"/>
    <property type="evidence" value="ECO:0007669"/>
    <property type="project" value="InterPro"/>
</dbReference>
<evidence type="ECO:0000313" key="5">
    <source>
        <dbReference type="Proteomes" id="UP000298656"/>
    </source>
</evidence>
<evidence type="ECO:0000313" key="4">
    <source>
        <dbReference type="EMBL" id="QCP51832.1"/>
    </source>
</evidence>
<dbReference type="Pfam" id="PF00535">
    <property type="entry name" value="Glycos_transf_2"/>
    <property type="match status" value="1"/>
</dbReference>
<dbReference type="InterPro" id="IPR029063">
    <property type="entry name" value="SAM-dependent_MTases_sf"/>
</dbReference>
<gene>
    <name evidence="4" type="ORF">FAZ95_17385</name>
</gene>